<organism evidence="1 2">
    <name type="scientific">Mycoplana azooxidifex</name>
    <dbReference type="NCBI Taxonomy" id="1636188"/>
    <lineage>
        <taxon>Bacteria</taxon>
        <taxon>Pseudomonadati</taxon>
        <taxon>Pseudomonadota</taxon>
        <taxon>Alphaproteobacteria</taxon>
        <taxon>Hyphomicrobiales</taxon>
        <taxon>Rhizobiaceae</taxon>
        <taxon>Mycoplana</taxon>
    </lineage>
</organism>
<dbReference type="Proteomes" id="UP000574761">
    <property type="component" value="Unassembled WGS sequence"/>
</dbReference>
<dbReference type="AlphaFoldDB" id="A0A7W6GHZ2"/>
<reference evidence="1 2" key="1">
    <citation type="submission" date="2020-08" db="EMBL/GenBank/DDBJ databases">
        <title>Genomic Encyclopedia of Type Strains, Phase IV (KMG-IV): sequencing the most valuable type-strain genomes for metagenomic binning, comparative biology and taxonomic classification.</title>
        <authorList>
            <person name="Goeker M."/>
        </authorList>
    </citation>
    <scope>NUCLEOTIDE SEQUENCE [LARGE SCALE GENOMIC DNA]</scope>
    <source>
        <strain evidence="1 2">DSM 100211</strain>
    </source>
</reference>
<dbReference type="RefSeq" id="WP_183801792.1">
    <property type="nucleotide sequence ID" value="NZ_JACIEE010000003.1"/>
</dbReference>
<protein>
    <submittedName>
        <fullName evidence="1">Uncharacterized protein</fullName>
    </submittedName>
</protein>
<sequence>MMRVRNAARPQISAKIYHWREFGGNGGKQQSGSFRARVDALLYRRNAASLPVWPASCLFELSGTIGGASIGTPMSANGRSTKLACDLTDGQQIFIEPPSAQTTLAWQPSEKAALESAKPSRSSLKSASGMHSIAFDRNGQATIQRSITLG</sequence>
<evidence type="ECO:0000313" key="2">
    <source>
        <dbReference type="Proteomes" id="UP000574761"/>
    </source>
</evidence>
<dbReference type="EMBL" id="JACIEE010000003">
    <property type="protein sequence ID" value="MBB3976426.1"/>
    <property type="molecule type" value="Genomic_DNA"/>
</dbReference>
<keyword evidence="2" id="KW-1185">Reference proteome</keyword>
<accession>A0A7W6GHZ2</accession>
<evidence type="ECO:0000313" key="1">
    <source>
        <dbReference type="EMBL" id="MBB3976426.1"/>
    </source>
</evidence>
<proteinExistence type="predicted"/>
<name>A0A7W6GHZ2_9HYPH</name>
<gene>
    <name evidence="1" type="ORF">GGQ64_001615</name>
</gene>
<comment type="caution">
    <text evidence="1">The sequence shown here is derived from an EMBL/GenBank/DDBJ whole genome shotgun (WGS) entry which is preliminary data.</text>
</comment>